<sequence length="826" mass="96593">MELRNILKEESSDYYNRIKFIEKEAEGILPDVRLVFPKYTNHDIAHTKGIEQLLNEMIPNSIKENLKPAEIFYLLVATLFHDVGMKLIGEEEEKKFNSLDEDGRGKLRDKIRDQHHIRSSNYIKKNASDLNLKEEEAAAIADISRAHRKIDIQNELREPIHNNDRIHLKFLGALLRVADECHVTDDRVSELFFKTINSTSWEFEQHFKKHRLIKGILFNENEDNKIRIHATVKSENDEDILGGLKNDIEKELNTVKRIFEENKLRLDSVVLELDRDELIKKNIISKLLDGKKRKLDKIILEIEESQWEVKRNLDELKANRTIQIDESGLYNLTEDISNFEELIKRFTGDKRNWKFVKSNYSQKMVETNLIAHLQYNYNIIYIGNELRERVEILKNSPTAIYLSLKGKKLLNNPYLDLSLVQGDVILDQILLLGLSYDIFKYPITNNLEIKEIVESLTKNSGQRIPELSNLYEEVQKNSKKDDSELFNELINEKNDNEERKYSFNIKFNFPELSEEPTFLAMLSAAMKTGTRIVVTGSRISDFILKEENEPVHMDKVTAIEISPGTPIPYILKVKNTDFKLENLEFRFWKINEIIKYSTESRNLPFKFEFSYDEKDKTQSVHFEIDPNTNVKQLLKWEEFLRALNQERTITLIKSENNQIFNELKVPTQKEIHVRNDSSYEYLKKLVKVQERTNHEIKLLKGLNVNDKADIDNIIKIINDGKVEVNSNEIIKPSATVKEIKKMIKAKAENEPIFFKSLDFKVLLLEEEINLGPVTLRMDDIELIDENGTELNIEEYNDEDILPIKICTKDEKVTILLDKYSSESPIS</sequence>
<organism evidence="2 3">
    <name type="scientific">Methanobacterium bryantii</name>
    <dbReference type="NCBI Taxonomy" id="2161"/>
    <lineage>
        <taxon>Archaea</taxon>
        <taxon>Methanobacteriati</taxon>
        <taxon>Methanobacteriota</taxon>
        <taxon>Methanomada group</taxon>
        <taxon>Methanobacteria</taxon>
        <taxon>Methanobacteriales</taxon>
        <taxon>Methanobacteriaceae</taxon>
        <taxon>Methanobacterium</taxon>
    </lineage>
</organism>
<evidence type="ECO:0000259" key="1">
    <source>
        <dbReference type="Pfam" id="PF24391"/>
    </source>
</evidence>
<reference evidence="2 3" key="1">
    <citation type="journal article" date="2017" name="BMC Genomics">
        <title>Genomic analysis of methanogenic archaea reveals a shift towards energy conservation.</title>
        <authorList>
            <person name="Gilmore S.P."/>
            <person name="Henske J.K."/>
            <person name="Sexton J.A."/>
            <person name="Solomon K.V."/>
            <person name="Seppala S."/>
            <person name="Yoo J.I."/>
            <person name="Huyett L.M."/>
            <person name="Pressman A."/>
            <person name="Cogan J.Z."/>
            <person name="Kivenson V."/>
            <person name="Peng X."/>
            <person name="Tan Y."/>
            <person name="Valentine D.L."/>
            <person name="O'Malley M.A."/>
        </authorList>
    </citation>
    <scope>NUCLEOTIDE SEQUENCE [LARGE SCALE GENOMIC DNA]</scope>
    <source>
        <strain evidence="2 3">M.o.H.</strain>
    </source>
</reference>
<evidence type="ECO:0000313" key="3">
    <source>
        <dbReference type="Proteomes" id="UP000217784"/>
    </source>
</evidence>
<dbReference type="Pfam" id="PF24391">
    <property type="entry name" value="HD-CE"/>
    <property type="match status" value="1"/>
</dbReference>
<dbReference type="SUPFAM" id="SSF109604">
    <property type="entry name" value="HD-domain/PDEase-like"/>
    <property type="match status" value="1"/>
</dbReference>
<comment type="caution">
    <text evidence="2">The sequence shown here is derived from an EMBL/GenBank/DDBJ whole genome shotgun (WGS) entry which is preliminary data.</text>
</comment>
<dbReference type="Gene3D" id="1.10.3210.10">
    <property type="entry name" value="Hypothetical protein af1432"/>
    <property type="match status" value="1"/>
</dbReference>
<protein>
    <recommendedName>
        <fullName evidence="1">HD-CE domain-containing protein</fullName>
    </recommendedName>
</protein>
<keyword evidence="3" id="KW-1185">Reference proteome</keyword>
<name>A0A2A2H3L8_METBR</name>
<accession>A0A2A2H3L8</accession>
<evidence type="ECO:0000313" key="2">
    <source>
        <dbReference type="EMBL" id="PAV04021.1"/>
    </source>
</evidence>
<dbReference type="AlphaFoldDB" id="A0A2A2H3L8"/>
<dbReference type="EMBL" id="LMVM01000033">
    <property type="protein sequence ID" value="PAV04021.1"/>
    <property type="molecule type" value="Genomic_DNA"/>
</dbReference>
<proteinExistence type="predicted"/>
<gene>
    <name evidence="2" type="ORF">ASJ80_03130</name>
</gene>
<dbReference type="InterPro" id="IPR056471">
    <property type="entry name" value="HD-CE"/>
</dbReference>
<dbReference type="RefSeq" id="WP_069583717.1">
    <property type="nucleotide sequence ID" value="NZ_LMVM01000033.1"/>
</dbReference>
<dbReference type="Proteomes" id="UP000217784">
    <property type="component" value="Unassembled WGS sequence"/>
</dbReference>
<feature type="domain" description="HD-CE" evidence="1">
    <location>
        <begin position="36"/>
        <end position="253"/>
    </location>
</feature>
<dbReference type="OrthoDB" id="115083at2157"/>